<evidence type="ECO:0000313" key="1">
    <source>
        <dbReference type="EMBL" id="EAR13051.1"/>
    </source>
</evidence>
<dbReference type="Proteomes" id="UP000003053">
    <property type="component" value="Unassembled WGS sequence"/>
</dbReference>
<sequence length="34" mass="3705">MDIGAYEFEGVNDTSLLNVLNKIDAITVYNTVGD</sequence>
<protein>
    <submittedName>
        <fullName evidence="1">Uncharacterized protein</fullName>
    </submittedName>
</protein>
<organism evidence="1 2">
    <name type="scientific">Polaribacter irgensii 23-P</name>
    <dbReference type="NCBI Taxonomy" id="313594"/>
    <lineage>
        <taxon>Bacteria</taxon>
        <taxon>Pseudomonadati</taxon>
        <taxon>Bacteroidota</taxon>
        <taxon>Flavobacteriia</taxon>
        <taxon>Flavobacteriales</taxon>
        <taxon>Flavobacteriaceae</taxon>
    </lineage>
</organism>
<keyword evidence="2" id="KW-1185">Reference proteome</keyword>
<gene>
    <name evidence="1" type="ORF">PI23P_10495</name>
</gene>
<proteinExistence type="predicted"/>
<comment type="caution">
    <text evidence="1">The sequence shown here is derived from an EMBL/GenBank/DDBJ whole genome shotgun (WGS) entry which is preliminary data.</text>
</comment>
<reference evidence="1 2" key="1">
    <citation type="submission" date="2006-02" db="EMBL/GenBank/DDBJ databases">
        <authorList>
            <person name="Murray A."/>
            <person name="Staley J."/>
            <person name="Ferriera S."/>
            <person name="Johnson J."/>
            <person name="Kravitz S."/>
            <person name="Halpern A."/>
            <person name="Remington K."/>
            <person name="Beeson K."/>
            <person name="Tran B."/>
            <person name="Rogers Y.-H."/>
            <person name="Friedman R."/>
            <person name="Venter J.C."/>
        </authorList>
    </citation>
    <scope>NUCLEOTIDE SEQUENCE [LARGE SCALE GENOMIC DNA]</scope>
    <source>
        <strain evidence="1 2">23-P</strain>
    </source>
</reference>
<dbReference type="AlphaFoldDB" id="A4C0V8"/>
<evidence type="ECO:0000313" key="2">
    <source>
        <dbReference type="Proteomes" id="UP000003053"/>
    </source>
</evidence>
<name>A4C0V8_9FLAO</name>
<accession>A4C0V8</accession>
<dbReference type="HOGENOM" id="CLU_3375189_0_0_10"/>
<dbReference type="EMBL" id="AAOG01000002">
    <property type="protein sequence ID" value="EAR13051.1"/>
    <property type="molecule type" value="Genomic_DNA"/>
</dbReference>